<dbReference type="InterPro" id="IPR025476">
    <property type="entry name" value="Helitron_helicase-like"/>
</dbReference>
<sequence length="201" mass="23009">MTLVREFGKPDYSITMATNPKWTKIKEALFEDERSQDRTDITDRVFEMKYDSLKYDLLKKNVLGKVVAHASTIEWQKTSLPHVHILLFMAATDKPRTPEIIYRVLVCGEITDKHMNPGLLETVVEINIHGSCGCHNPNRPCMDGDPPKGTKSFPKQCRSTTFMSDEDYPRYRRQSPTSGSRKHIIRTSQTSTEVNNSFIVS</sequence>
<evidence type="ECO:0000313" key="3">
    <source>
        <dbReference type="EMBL" id="CAI9735609.1"/>
    </source>
</evidence>
<organism evidence="3 4">
    <name type="scientific">Octopus vulgaris</name>
    <name type="common">Common octopus</name>
    <dbReference type="NCBI Taxonomy" id="6645"/>
    <lineage>
        <taxon>Eukaryota</taxon>
        <taxon>Metazoa</taxon>
        <taxon>Spiralia</taxon>
        <taxon>Lophotrochozoa</taxon>
        <taxon>Mollusca</taxon>
        <taxon>Cephalopoda</taxon>
        <taxon>Coleoidea</taxon>
        <taxon>Octopodiformes</taxon>
        <taxon>Octopoda</taxon>
        <taxon>Incirrata</taxon>
        <taxon>Octopodidae</taxon>
        <taxon>Octopus</taxon>
    </lineage>
</organism>
<feature type="domain" description="Helitron helicase-like" evidence="2">
    <location>
        <begin position="1"/>
        <end position="87"/>
    </location>
</feature>
<keyword evidence="4" id="KW-1185">Reference proteome</keyword>
<evidence type="ECO:0000313" key="4">
    <source>
        <dbReference type="Proteomes" id="UP001162480"/>
    </source>
</evidence>
<protein>
    <recommendedName>
        <fullName evidence="2">Helitron helicase-like domain-containing protein</fullName>
    </recommendedName>
</protein>
<dbReference type="EMBL" id="OX597830">
    <property type="protein sequence ID" value="CAI9735609.1"/>
    <property type="molecule type" value="Genomic_DNA"/>
</dbReference>
<evidence type="ECO:0000259" key="2">
    <source>
        <dbReference type="Pfam" id="PF14214"/>
    </source>
</evidence>
<accession>A0AA36BK19</accession>
<name>A0AA36BK19_OCTVU</name>
<proteinExistence type="predicted"/>
<dbReference type="AlphaFoldDB" id="A0AA36BK19"/>
<reference evidence="3" key="1">
    <citation type="submission" date="2023-08" db="EMBL/GenBank/DDBJ databases">
        <authorList>
            <person name="Alioto T."/>
            <person name="Alioto T."/>
            <person name="Gomez Garrido J."/>
        </authorList>
    </citation>
    <scope>NUCLEOTIDE SEQUENCE</scope>
</reference>
<dbReference type="Pfam" id="PF14214">
    <property type="entry name" value="Helitron_like_N"/>
    <property type="match status" value="1"/>
</dbReference>
<feature type="region of interest" description="Disordered" evidence="1">
    <location>
        <begin position="164"/>
        <end position="201"/>
    </location>
</feature>
<feature type="compositionally biased region" description="Polar residues" evidence="1">
    <location>
        <begin position="186"/>
        <end position="201"/>
    </location>
</feature>
<gene>
    <name evidence="3" type="ORF">OCTVUL_1B006450</name>
</gene>
<dbReference type="Proteomes" id="UP001162480">
    <property type="component" value="Chromosome 17"/>
</dbReference>
<evidence type="ECO:0000256" key="1">
    <source>
        <dbReference type="SAM" id="MobiDB-lite"/>
    </source>
</evidence>